<proteinExistence type="predicted"/>
<dbReference type="OrthoDB" id="9803892at2"/>
<dbReference type="InterPro" id="IPR036291">
    <property type="entry name" value="NAD(P)-bd_dom_sf"/>
</dbReference>
<dbReference type="EMBL" id="OW995941">
    <property type="protein sequence ID" value="CAH6606796.1"/>
    <property type="molecule type" value="Genomic_DNA"/>
</dbReference>
<evidence type="ECO:0000313" key="18">
    <source>
        <dbReference type="Proteomes" id="UP000512222"/>
    </source>
</evidence>
<gene>
    <name evidence="2" type="primary">chuY</name>
    <name evidence="3" type="ORF">AI2935V1_3674</name>
    <name evidence="2" type="ORF">AM363_09270</name>
    <name evidence="9" type="ORF">AN672_04245</name>
    <name evidence="11" type="ORF">B9P89_11750</name>
    <name evidence="12" type="ORF">HV178_18250</name>
    <name evidence="8" type="ORF">I9Y29_000974</name>
    <name evidence="5" type="ORF">KY227_000912</name>
    <name evidence="13" type="ORF">O4000_17745</name>
    <name evidence="7" type="ORF">P7U51_001044</name>
    <name evidence="10" type="ORF">RYZ67_05960</name>
    <name evidence="6" type="ORF">SGX49_001885</name>
</gene>
<dbReference type="Proteomes" id="UP000050520">
    <property type="component" value="Unassembled WGS sequence"/>
</dbReference>
<evidence type="ECO:0000313" key="6">
    <source>
        <dbReference type="EMBL" id="ELV3679474.1"/>
    </source>
</evidence>
<evidence type="ECO:0000313" key="14">
    <source>
        <dbReference type="Proteomes" id="UP000019194"/>
    </source>
</evidence>
<dbReference type="AlphaFoldDB" id="A0A0D7LR78"/>
<evidence type="ECO:0000313" key="13">
    <source>
        <dbReference type="EMBL" id="WAZ56125.1"/>
    </source>
</evidence>
<name>A0A0D7LR78_CITFR</name>
<dbReference type="EMBL" id="ABLGCN030000002">
    <property type="protein sequence ID" value="EMM7456582.1"/>
    <property type="molecule type" value="Genomic_DNA"/>
</dbReference>
<reference evidence="8" key="8">
    <citation type="submission" date="2020-09" db="EMBL/GenBank/DDBJ databases">
        <authorList>
            <consortium name="NCBI Pathogen Detection Project"/>
        </authorList>
    </citation>
    <scope>NUCLEOTIDE SEQUENCE</scope>
    <source>
        <strain evidence="8">O50</strain>
    </source>
</reference>
<evidence type="ECO:0000313" key="7">
    <source>
        <dbReference type="EMBL" id="EMM7456582.1"/>
    </source>
</evidence>
<reference evidence="18" key="7">
    <citation type="submission" date="2020-06" db="EMBL/GenBank/DDBJ databases">
        <title>REHAB project genomes.</title>
        <authorList>
            <person name="Shaw L.P."/>
        </authorList>
    </citation>
    <scope>NUCLEOTIDE SEQUENCE [LARGE SCALE GENOMIC DNA]</scope>
    <source>
        <strain evidence="18">RHBSTW-00370</strain>
    </source>
</reference>
<dbReference type="Proteomes" id="UP000215827">
    <property type="component" value="Unassembled WGS sequence"/>
</dbReference>
<dbReference type="EMBL" id="JAWPBU010000004">
    <property type="protein sequence ID" value="MDW2758026.1"/>
    <property type="molecule type" value="Genomic_DNA"/>
</dbReference>
<dbReference type="EMBL" id="CP114564">
    <property type="protein sequence ID" value="WAZ56125.1"/>
    <property type="molecule type" value="Genomic_DNA"/>
</dbReference>
<evidence type="ECO:0000313" key="9">
    <source>
        <dbReference type="EMBL" id="KPR56903.1"/>
    </source>
</evidence>
<reference evidence="6" key="12">
    <citation type="submission" date="2023-05" db="EMBL/GenBank/DDBJ databases">
        <authorList>
            <consortium name="Clinical and Environmental Microbiology Branch: Whole genome sequencing antimicrobial resistance pathogens in the healthcare setting"/>
        </authorList>
    </citation>
    <scope>NUCLEOTIDE SEQUENCE</scope>
    <source>
        <strain evidence="5">2021DK-00049</strain>
        <strain evidence="6">2023GN-00287</strain>
        <strain evidence="7">Whole organism</strain>
    </source>
</reference>
<dbReference type="RefSeq" id="WP_003021809.1">
    <property type="nucleotide sequence ID" value="NZ_BGLH01000001.1"/>
</dbReference>
<evidence type="ECO:0000313" key="19">
    <source>
        <dbReference type="Proteomes" id="UP001164536"/>
    </source>
</evidence>
<evidence type="ECO:0000313" key="10">
    <source>
        <dbReference type="EMBL" id="MDW2758026.1"/>
    </source>
</evidence>
<evidence type="ECO:0000313" key="11">
    <source>
        <dbReference type="EMBL" id="OYR04307.1"/>
    </source>
</evidence>
<dbReference type="Proteomes" id="UP000263627">
    <property type="component" value="Chromosome"/>
</dbReference>
<reference evidence="3" key="10">
    <citation type="submission" date="2022-05" db="EMBL/GenBank/DDBJ databases">
        <authorList>
            <person name="Alioto T."/>
            <person name="Alioto T."/>
            <person name="Gomez Garrido J."/>
        </authorList>
    </citation>
    <scope>NUCLEOTIDE SEQUENCE</scope>
    <source>
        <strain evidence="3">112</strain>
    </source>
</reference>
<evidence type="ECO:0000313" key="4">
    <source>
        <dbReference type="EMBL" id="CDL37648.1"/>
    </source>
</evidence>
<reference evidence="2 17" key="6">
    <citation type="submission" date="2018-09" db="EMBL/GenBank/DDBJ databases">
        <title>Whole genome sequencing of Citrobacter freundii AR_0116.</title>
        <authorList>
            <person name="Conlan S."/>
            <person name="Thomas P.J."/>
            <person name="Mullikin J."/>
            <person name="Frank K.M."/>
            <person name="Segre J.A."/>
        </authorList>
    </citation>
    <scope>NUCLEOTIDE SEQUENCE [LARGE SCALE GENOMIC DNA]</scope>
    <source>
        <strain evidence="2 17">AR_0116</strain>
    </source>
</reference>
<dbReference type="Proteomes" id="UP001169574">
    <property type="component" value="Unassembled WGS sequence"/>
</dbReference>
<dbReference type="EMBL" id="CP056573">
    <property type="protein sequence ID" value="QLV31795.1"/>
    <property type="molecule type" value="Genomic_DNA"/>
</dbReference>
<evidence type="ECO:0000259" key="1">
    <source>
        <dbReference type="Pfam" id="PF13460"/>
    </source>
</evidence>
<dbReference type="EMBL" id="ABOSXX010000006">
    <property type="protein sequence ID" value="ELV3679474.1"/>
    <property type="molecule type" value="Genomic_DNA"/>
</dbReference>
<dbReference type="Proteomes" id="UP000855471">
    <property type="component" value="Unassembled WGS sequence"/>
</dbReference>
<dbReference type="CDD" id="cd05243">
    <property type="entry name" value="SDR_a5"/>
    <property type="match status" value="1"/>
</dbReference>
<feature type="domain" description="NAD(P)-binding" evidence="1">
    <location>
        <begin position="13"/>
        <end position="190"/>
    </location>
</feature>
<accession>A0A0D7LR78</accession>
<evidence type="ECO:0000313" key="3">
    <source>
        <dbReference type="EMBL" id="CAH6606796.1"/>
    </source>
</evidence>
<dbReference type="Proteomes" id="UP001278087">
    <property type="component" value="Unassembled WGS sequence"/>
</dbReference>
<reference evidence="15" key="2">
    <citation type="submission" date="2015-09" db="EMBL/GenBank/DDBJ databases">
        <title>Prevalence of NDMs in South Africa.</title>
        <authorList>
            <person name="Osei Sekyere J."/>
            <person name="Govinden U."/>
            <person name="Essack S."/>
            <person name="Haldorsen B."/>
            <person name="Samuelsen O."/>
            <person name="Aasnaes B."/>
            <person name="Sundsfjord A."/>
        </authorList>
    </citation>
    <scope>NUCLEOTIDE SEQUENCE [LARGE SCALE GENOMIC DNA]</scope>
    <source>
        <strain evidence="15">ST62:944112508</strain>
    </source>
</reference>
<reference evidence="8" key="5">
    <citation type="journal article" date="2018" name="Genome Biol.">
        <title>SKESA: strategic k-mer extension for scrupulous assemblies.</title>
        <authorList>
            <person name="Souvorov A."/>
            <person name="Agarwala R."/>
            <person name="Lipman D.J."/>
        </authorList>
    </citation>
    <scope>NUCLEOTIDE SEQUENCE</scope>
    <source>
        <strain evidence="8">O50</strain>
    </source>
</reference>
<dbReference type="Proteomes" id="UP001279522">
    <property type="component" value="Unassembled WGS sequence"/>
</dbReference>
<dbReference type="InterPro" id="IPR016040">
    <property type="entry name" value="NAD(P)-bd_dom"/>
</dbReference>
<evidence type="ECO:0000313" key="17">
    <source>
        <dbReference type="Proteomes" id="UP000263627"/>
    </source>
</evidence>
<dbReference type="EMBL" id="DACSXJ010000004">
    <property type="protein sequence ID" value="HAT3896568.1"/>
    <property type="molecule type" value="Genomic_DNA"/>
</dbReference>
<dbReference type="EC" id="1.5.1.30" evidence="4"/>
<dbReference type="Proteomes" id="UP000789647">
    <property type="component" value="Chromosome"/>
</dbReference>
<dbReference type="PANTHER" id="PTHR15020">
    <property type="entry name" value="FLAVIN REDUCTASE-RELATED"/>
    <property type="match status" value="1"/>
</dbReference>
<dbReference type="EMBL" id="CBWP010000028">
    <property type="protein sequence ID" value="CDL37648.1"/>
    <property type="molecule type" value="Genomic_DNA"/>
</dbReference>
<reference evidence="4 14" key="1">
    <citation type="submission" date="2013-10" db="EMBL/GenBank/DDBJ databases">
        <title>Antibiotic resistance diversity of beta-lactamase producers in the General Hospital Vienna.</title>
        <authorList>
            <person name="Barisic I."/>
            <person name="Mitteregger D."/>
            <person name="Hirschl A.M."/>
            <person name="Noehammer C."/>
            <person name="Wiesinger-Mayr H."/>
        </authorList>
    </citation>
    <scope>NUCLEOTIDE SEQUENCE [LARGE SCALE GENOMIC DNA]</scope>
    <source>
        <strain evidence="4 14">ISC11</strain>
    </source>
</reference>
<evidence type="ECO:0000313" key="5">
    <source>
        <dbReference type="EMBL" id="EHT9937877.1"/>
    </source>
</evidence>
<evidence type="ECO:0000313" key="2">
    <source>
        <dbReference type="EMBL" id="AXZ47132.1"/>
    </source>
</evidence>
<reference evidence="10" key="13">
    <citation type="submission" date="2023-10" db="EMBL/GenBank/DDBJ databases">
        <title>Fecal carriage and genetic characteristics of carbapenem-resistant Enterobacterales among healthy adults from four provinces of China.</title>
        <authorList>
            <person name="Li Y."/>
            <person name="Zhang R."/>
        </authorList>
    </citation>
    <scope>NUCLEOTIDE SEQUENCE</scope>
    <source>
        <strain evidence="10">HN-136</strain>
    </source>
</reference>
<dbReference type="EMBL" id="CP032184">
    <property type="protein sequence ID" value="AXZ47132.1"/>
    <property type="molecule type" value="Genomic_DNA"/>
</dbReference>
<keyword evidence="19" id="KW-1185">Reference proteome</keyword>
<dbReference type="Pfam" id="PF13460">
    <property type="entry name" value="NAD_binding_10"/>
    <property type="match status" value="1"/>
</dbReference>
<evidence type="ECO:0000313" key="15">
    <source>
        <dbReference type="Proteomes" id="UP000050520"/>
    </source>
</evidence>
<organism evidence="4 14">
    <name type="scientific">Citrobacter freundii</name>
    <dbReference type="NCBI Taxonomy" id="546"/>
    <lineage>
        <taxon>Bacteria</taxon>
        <taxon>Pseudomonadati</taxon>
        <taxon>Pseudomonadota</taxon>
        <taxon>Gammaproteobacteria</taxon>
        <taxon>Enterobacterales</taxon>
        <taxon>Enterobacteriaceae</taxon>
        <taxon>Citrobacter</taxon>
        <taxon>Citrobacter freundii complex</taxon>
    </lineage>
</organism>
<keyword evidence="4" id="KW-0560">Oxidoreductase</keyword>
<dbReference type="GeneID" id="87002310"/>
<reference evidence="12" key="9">
    <citation type="journal article" date="2021" name="Microb. Genom.">
        <title>A genomic epidemiological study shows that prevalence of antimicrobial resistance in Enterobacterales is associated with the livestock host, as well as antimicrobial usage.</title>
        <authorList>
            <person name="AbuOun M."/>
            <person name="Jones H."/>
            <person name="Stubberfield E."/>
            <person name="Gilson D."/>
            <person name="Shaw L.P."/>
            <person name="Hubbard A.T.M."/>
            <person name="Chau K.K."/>
            <person name="Sebra R."/>
            <person name="Peto T.E.A."/>
            <person name="Crook D.W."/>
            <person name="Read D.S."/>
            <person name="Gweon H.S."/>
            <person name="Walker A.S."/>
            <person name="Stoesser N."/>
            <person name="Smith R.P."/>
            <person name="Anjum M.F."/>
            <person name="On Behalf Of The Rehab Consortium."/>
        </authorList>
    </citation>
    <scope>NUCLEOTIDE SEQUENCE</scope>
    <source>
        <strain evidence="12">RHBSTW-00370</strain>
    </source>
</reference>
<dbReference type="EMBL" id="NEFA01000011">
    <property type="protein sequence ID" value="OYR04307.1"/>
    <property type="molecule type" value="Genomic_DNA"/>
</dbReference>
<dbReference type="SUPFAM" id="SSF51735">
    <property type="entry name" value="NAD(P)-binding Rossmann-fold domains"/>
    <property type="match status" value="1"/>
</dbReference>
<dbReference type="Proteomes" id="UP000019194">
    <property type="component" value="Unassembled WGS sequence"/>
</dbReference>
<dbReference type="Proteomes" id="UP001164536">
    <property type="component" value="Chromosome"/>
</dbReference>
<sequence>MAPWLIFGAGGSGVGAKTLALALAEQRPVIAVVRNAQVAAGLQEKGVQVFIGDACDSQVTACACRAAGQHATVISSMGGAQDYLAHRTVIDEAEKAEIKRMILVTSLGCGDSWPFLSPRARAAFGQAVREKSLAESWLQTSQLDYAILRPGGLLNGAATGQAQRIQAEECHGFVMRADVARHIHELATAPSLNNQIYSLVEPGLKPA</sequence>
<reference evidence="13" key="11">
    <citation type="submission" date="2022-12" db="EMBL/GenBank/DDBJ databases">
        <title>2953647.</title>
        <authorList>
            <person name="Hergert J."/>
            <person name="Casey R."/>
            <person name="Wagner J."/>
            <person name="Young E.L."/>
            <person name="Oakeson K.F."/>
        </authorList>
    </citation>
    <scope>NUCLEOTIDE SEQUENCE</scope>
    <source>
        <strain evidence="13">2953647</strain>
    </source>
</reference>
<evidence type="ECO:0000313" key="16">
    <source>
        <dbReference type="Proteomes" id="UP000215827"/>
    </source>
</evidence>
<dbReference type="EMBL" id="LJEB01000017">
    <property type="protein sequence ID" value="KPR56903.1"/>
    <property type="molecule type" value="Genomic_DNA"/>
</dbReference>
<evidence type="ECO:0000313" key="12">
    <source>
        <dbReference type="EMBL" id="QLV31795.1"/>
    </source>
</evidence>
<dbReference type="Gene3D" id="3.40.50.720">
    <property type="entry name" value="NAD(P)-binding Rossmann-like Domain"/>
    <property type="match status" value="1"/>
</dbReference>
<dbReference type="GO" id="GO:0042602">
    <property type="term" value="F:riboflavin reductase (NADPH) activity"/>
    <property type="evidence" value="ECO:0007669"/>
    <property type="project" value="UniProtKB-EC"/>
</dbReference>
<dbReference type="EMBL" id="ABBJDF010000004">
    <property type="protein sequence ID" value="EHT9937877.1"/>
    <property type="molecule type" value="Genomic_DNA"/>
</dbReference>
<evidence type="ECO:0000313" key="8">
    <source>
        <dbReference type="EMBL" id="HAT3896568.1"/>
    </source>
</evidence>
<dbReference type="PANTHER" id="PTHR15020:SF50">
    <property type="entry name" value="UPF0659 PROTEIN YMR090W"/>
    <property type="match status" value="1"/>
</dbReference>
<dbReference type="Proteomes" id="UP000512222">
    <property type="component" value="Chromosome"/>
</dbReference>
<protein>
    <submittedName>
        <fullName evidence="2">Anaerobilin reductase</fullName>
    </submittedName>
    <submittedName>
        <fullName evidence="4">Flavin reductase</fullName>
        <ecNumber evidence="4">1.5.1.30</ecNumber>
    </submittedName>
</protein>
<reference evidence="9 15" key="3">
    <citation type="journal article" date="2017" name="PLoS ONE">
        <title>Genomic and phenotypic characterisation of fluoroquinolone resistance mechanisms in Enterobacteriaceae in Durban, South Africa.</title>
        <authorList>
            <person name="Osei Sekyere J."/>
            <person name="Amoako D.G."/>
        </authorList>
    </citation>
    <scope>NUCLEOTIDE SEQUENCE [LARGE SCALE GENOMIC DNA]</scope>
    <source>
        <strain evidence="9 15">ST62:944112508</strain>
    </source>
</reference>
<reference evidence="11 16" key="4">
    <citation type="submission" date="2017-04" db="EMBL/GenBank/DDBJ databases">
        <title>Emergence of KPC-2-producing Citrobacter isolates from sediments of a Chinese river.</title>
        <authorList>
            <person name="Zheng B."/>
        </authorList>
    </citation>
    <scope>NUCLEOTIDE SEQUENCE [LARGE SCALE GENOMIC DNA]</scope>
    <source>
        <strain evidence="11 16">C191</strain>
    </source>
</reference>